<evidence type="ECO:0000313" key="1">
    <source>
        <dbReference type="EMBL" id="GAC32249.1"/>
    </source>
</evidence>
<dbReference type="EMBL" id="BAER01000035">
    <property type="protein sequence ID" value="GAC32249.1"/>
    <property type="molecule type" value="Genomic_DNA"/>
</dbReference>
<gene>
    <name evidence="1" type="ORF">GPLA_1335</name>
</gene>
<dbReference type="Proteomes" id="UP000006322">
    <property type="component" value="Unassembled WGS sequence"/>
</dbReference>
<accession>K6YHP8</accession>
<protein>
    <submittedName>
        <fullName evidence="1">Uncharacterized protein</fullName>
    </submittedName>
</protein>
<organism evidence="1 2">
    <name type="scientific">Paraglaciecola polaris LMG 21857</name>
    <dbReference type="NCBI Taxonomy" id="1129793"/>
    <lineage>
        <taxon>Bacteria</taxon>
        <taxon>Pseudomonadati</taxon>
        <taxon>Pseudomonadota</taxon>
        <taxon>Gammaproteobacteria</taxon>
        <taxon>Alteromonadales</taxon>
        <taxon>Alteromonadaceae</taxon>
        <taxon>Paraglaciecola</taxon>
    </lineage>
</organism>
<evidence type="ECO:0000313" key="2">
    <source>
        <dbReference type="Proteomes" id="UP000006322"/>
    </source>
</evidence>
<name>K6YHP8_9ALTE</name>
<comment type="caution">
    <text evidence="1">The sequence shown here is derived from an EMBL/GenBank/DDBJ whole genome shotgun (WGS) entry which is preliminary data.</text>
</comment>
<keyword evidence="2" id="KW-1185">Reference proteome</keyword>
<reference evidence="2" key="1">
    <citation type="journal article" date="2014" name="Environ. Microbiol.">
        <title>Comparative genomics of the marine bacterial genus Glaciecola reveals the high degree of genomic diversity and genomic characteristic for cold adaptation.</title>
        <authorList>
            <person name="Qin Q.L."/>
            <person name="Xie B.B."/>
            <person name="Yu Y."/>
            <person name="Shu Y.L."/>
            <person name="Rong J.C."/>
            <person name="Zhang Y.J."/>
            <person name="Zhao D.L."/>
            <person name="Chen X.L."/>
            <person name="Zhang X.Y."/>
            <person name="Chen B."/>
            <person name="Zhou B.C."/>
            <person name="Zhang Y.Z."/>
        </authorList>
    </citation>
    <scope>NUCLEOTIDE SEQUENCE [LARGE SCALE GENOMIC DNA]</scope>
    <source>
        <strain evidence="2">LMG 21857</strain>
    </source>
</reference>
<dbReference type="AlphaFoldDB" id="K6YHP8"/>
<sequence length="39" mass="4627">MGKNIKLLDNSYGKNLNYFKQWINDENLVEVLAQEQKID</sequence>
<proteinExistence type="predicted"/>